<comment type="subcellular location">
    <subcellularLocation>
        <location evidence="6">Cytoplasm</location>
    </subcellularLocation>
</comment>
<evidence type="ECO:0000256" key="6">
    <source>
        <dbReference type="HAMAP-Rule" id="MF_00031"/>
    </source>
</evidence>
<comment type="domain">
    <text evidence="6">Has three domains with a flexible linker between the domains II and III and assumes an 'L' shape. Domain III is highly mobile and contacts RuvB.</text>
</comment>
<keyword evidence="4 6" id="KW-0233">DNA recombination</keyword>
<dbReference type="Gene3D" id="2.40.50.140">
    <property type="entry name" value="Nucleic acid-binding proteins"/>
    <property type="match status" value="1"/>
</dbReference>
<dbReference type="Gene3D" id="1.10.150.20">
    <property type="entry name" value="5' to 3' exonuclease, C-terminal subdomain"/>
    <property type="match status" value="1"/>
</dbReference>
<comment type="caution">
    <text evidence="6">Lacks conserved residue(s) required for the propagation of feature annotation.</text>
</comment>
<dbReference type="GO" id="GO:0048476">
    <property type="term" value="C:Holliday junction resolvase complex"/>
    <property type="evidence" value="ECO:0007669"/>
    <property type="project" value="UniProtKB-UniRule"/>
</dbReference>
<dbReference type="HOGENOM" id="CLU_087936_2_1_11"/>
<dbReference type="SUPFAM" id="SSF47781">
    <property type="entry name" value="RuvA domain 2-like"/>
    <property type="match status" value="1"/>
</dbReference>
<keyword evidence="9" id="KW-0067">ATP-binding</keyword>
<dbReference type="InterPro" id="IPR012340">
    <property type="entry name" value="NA-bd_OB-fold"/>
</dbReference>
<evidence type="ECO:0000256" key="3">
    <source>
        <dbReference type="ARBA" id="ARBA00023125"/>
    </source>
</evidence>
<evidence type="ECO:0000256" key="4">
    <source>
        <dbReference type="ARBA" id="ARBA00023172"/>
    </source>
</evidence>
<evidence type="ECO:0000256" key="5">
    <source>
        <dbReference type="ARBA" id="ARBA00023204"/>
    </source>
</evidence>
<dbReference type="HAMAP" id="MF_00031">
    <property type="entry name" value="DNA_HJ_migration_RuvA"/>
    <property type="match status" value="1"/>
</dbReference>
<dbReference type="OrthoDB" id="5293449at2"/>
<comment type="subunit">
    <text evidence="6">Homotetramer. Forms an RuvA(8)-RuvB(12)-Holliday junction (HJ) complex. HJ DNA is sandwiched between 2 RuvA tetramers; dsDNA enters through RuvA and exits via RuvB. An RuvB hexamer assembles on each DNA strand where it exits the tetramer. Each RuvB hexamer is contacted by two RuvA subunits (via domain III) on 2 adjacent RuvB subunits; this complex drives branch migration. In the full resolvosome a probable DNA-RuvA(4)-RuvB(12)-RuvC(2) complex forms which resolves the HJ.</text>
</comment>
<name>L1MGN2_9CORY</name>
<proteinExistence type="inferred from homology"/>
<feature type="region of interest" description="Domain III" evidence="6">
    <location>
        <begin position="153"/>
        <end position="209"/>
    </location>
</feature>
<dbReference type="GO" id="GO:0005524">
    <property type="term" value="F:ATP binding"/>
    <property type="evidence" value="ECO:0007669"/>
    <property type="project" value="InterPro"/>
</dbReference>
<accession>L1MGN2</accession>
<dbReference type="CDD" id="cd14332">
    <property type="entry name" value="UBA_RuvA_C"/>
    <property type="match status" value="1"/>
</dbReference>
<dbReference type="GO" id="GO:0005737">
    <property type="term" value="C:cytoplasm"/>
    <property type="evidence" value="ECO:0007669"/>
    <property type="project" value="UniProtKB-SubCell"/>
</dbReference>
<dbReference type="InterPro" id="IPR013849">
    <property type="entry name" value="DNA_helicase_Holl-junc_RuvA_I"/>
</dbReference>
<protein>
    <recommendedName>
        <fullName evidence="6">Holliday junction branch migration complex subunit RuvA</fullName>
    </recommendedName>
</protein>
<dbReference type="Pfam" id="PF07499">
    <property type="entry name" value="RuvA_C"/>
    <property type="match status" value="1"/>
</dbReference>
<dbReference type="NCBIfam" id="TIGR00084">
    <property type="entry name" value="ruvA"/>
    <property type="match status" value="1"/>
</dbReference>
<dbReference type="GO" id="GO:0009379">
    <property type="term" value="C:Holliday junction helicase complex"/>
    <property type="evidence" value="ECO:0007669"/>
    <property type="project" value="InterPro"/>
</dbReference>
<keyword evidence="3 6" id="KW-0238">DNA-binding</keyword>
<feature type="domain" description="Holliday junction DNA helicase RuvA C-terminal" evidence="8">
    <location>
        <begin position="162"/>
        <end position="208"/>
    </location>
</feature>
<dbReference type="Pfam" id="PF01330">
    <property type="entry name" value="RuvA_N"/>
    <property type="match status" value="1"/>
</dbReference>
<comment type="caution">
    <text evidence="9">The sequence shown here is derived from an EMBL/GenBank/DDBJ whole genome shotgun (WGS) entry which is preliminary data.</text>
</comment>
<dbReference type="PATRIC" id="fig|1035195.3.peg.1168"/>
<keyword evidence="1 6" id="KW-0963">Cytoplasm</keyword>
<dbReference type="Gene3D" id="1.10.8.10">
    <property type="entry name" value="DNA helicase RuvA subunit, C-terminal domain"/>
    <property type="match status" value="1"/>
</dbReference>
<organism evidence="9 10">
    <name type="scientific">Corynebacterium durum F0235</name>
    <dbReference type="NCBI Taxonomy" id="1035195"/>
    <lineage>
        <taxon>Bacteria</taxon>
        <taxon>Bacillati</taxon>
        <taxon>Actinomycetota</taxon>
        <taxon>Actinomycetes</taxon>
        <taxon>Mycobacteriales</taxon>
        <taxon>Corynebacteriaceae</taxon>
        <taxon>Corynebacterium</taxon>
    </lineage>
</organism>
<sequence length="209" mass="21520">MISSLRGPVIDIGLNSAVVECGGVGYLFSATPQTLAELSRGEEATVLTLLIVREDSMSLYGFKDAASRDLFSTLLGVSGVGPRLALAVQSVFNTADFAQAVTRGDAKALQRVPGVGKRGAERMIVELKEKVSAFVDAAAEGSDGSADLATANAEPLPYGSAVTEQVVEALMGLGFNEKQATAAVESTLATHAEADNSTLLRAALATLSS</sequence>
<keyword evidence="9" id="KW-0378">Hydrolase</keyword>
<keyword evidence="9" id="KW-0547">Nucleotide-binding</keyword>
<feature type="domain" description="DNA helicase Holliday junction RuvA type" evidence="7">
    <location>
        <begin position="1"/>
        <end position="61"/>
    </location>
</feature>
<evidence type="ECO:0000256" key="1">
    <source>
        <dbReference type="ARBA" id="ARBA00022490"/>
    </source>
</evidence>
<gene>
    <name evidence="6" type="primary">ruvA</name>
    <name evidence="9" type="ORF">HMPREF9997_01299</name>
</gene>
<dbReference type="GeneID" id="84897093"/>
<dbReference type="SUPFAM" id="SSF46929">
    <property type="entry name" value="DNA helicase RuvA subunit, C-terminal domain"/>
    <property type="match status" value="1"/>
</dbReference>
<dbReference type="RefSeq" id="WP_006063535.1">
    <property type="nucleotide sequence ID" value="NZ_KB290831.1"/>
</dbReference>
<dbReference type="STRING" id="1035195.HMPREF9997_01299"/>
<keyword evidence="5 6" id="KW-0234">DNA repair</keyword>
<dbReference type="eggNOG" id="COG0632">
    <property type="taxonomic scope" value="Bacteria"/>
</dbReference>
<evidence type="ECO:0000313" key="10">
    <source>
        <dbReference type="Proteomes" id="UP000010445"/>
    </source>
</evidence>
<reference evidence="9 10" key="1">
    <citation type="submission" date="2012-05" db="EMBL/GenBank/DDBJ databases">
        <authorList>
            <person name="Weinstock G."/>
            <person name="Sodergren E."/>
            <person name="Lobos E.A."/>
            <person name="Fulton L."/>
            <person name="Fulton R."/>
            <person name="Courtney L."/>
            <person name="Fronick C."/>
            <person name="O'Laughlin M."/>
            <person name="Godfrey J."/>
            <person name="Wilson R.M."/>
            <person name="Miner T."/>
            <person name="Farmer C."/>
            <person name="Delehaunty K."/>
            <person name="Cordes M."/>
            <person name="Minx P."/>
            <person name="Tomlinson C."/>
            <person name="Chen J."/>
            <person name="Wollam A."/>
            <person name="Pepin K.H."/>
            <person name="Bhonagiri V."/>
            <person name="Zhang X."/>
            <person name="Suruliraj S."/>
            <person name="Warren W."/>
            <person name="Mitreva M."/>
            <person name="Mardis E.R."/>
            <person name="Wilson R.K."/>
        </authorList>
    </citation>
    <scope>NUCLEOTIDE SEQUENCE [LARGE SCALE GENOMIC DNA]</scope>
    <source>
        <strain evidence="9 10">F0235</strain>
    </source>
</reference>
<dbReference type="Proteomes" id="UP000010445">
    <property type="component" value="Unassembled WGS sequence"/>
</dbReference>
<keyword evidence="9" id="KW-0347">Helicase</keyword>
<dbReference type="GO" id="GO:0006281">
    <property type="term" value="P:DNA repair"/>
    <property type="evidence" value="ECO:0007669"/>
    <property type="project" value="UniProtKB-UniRule"/>
</dbReference>
<dbReference type="GO" id="GO:0006310">
    <property type="term" value="P:DNA recombination"/>
    <property type="evidence" value="ECO:0007669"/>
    <property type="project" value="UniProtKB-UniRule"/>
</dbReference>
<evidence type="ECO:0000259" key="8">
    <source>
        <dbReference type="Pfam" id="PF07499"/>
    </source>
</evidence>
<evidence type="ECO:0000259" key="7">
    <source>
        <dbReference type="Pfam" id="PF01330"/>
    </source>
</evidence>
<dbReference type="InterPro" id="IPR000085">
    <property type="entry name" value="RuvA"/>
</dbReference>
<dbReference type="AlphaFoldDB" id="L1MGN2"/>
<dbReference type="EMBL" id="AMEM01000018">
    <property type="protein sequence ID" value="EKX90091.1"/>
    <property type="molecule type" value="Genomic_DNA"/>
</dbReference>
<keyword evidence="10" id="KW-1185">Reference proteome</keyword>
<dbReference type="GO" id="GO:0000400">
    <property type="term" value="F:four-way junction DNA binding"/>
    <property type="evidence" value="ECO:0007669"/>
    <property type="project" value="UniProtKB-UniRule"/>
</dbReference>
<dbReference type="InterPro" id="IPR011114">
    <property type="entry name" value="RuvA_C"/>
</dbReference>
<dbReference type="GO" id="GO:0009378">
    <property type="term" value="F:four-way junction helicase activity"/>
    <property type="evidence" value="ECO:0007669"/>
    <property type="project" value="InterPro"/>
</dbReference>
<evidence type="ECO:0000256" key="2">
    <source>
        <dbReference type="ARBA" id="ARBA00022763"/>
    </source>
</evidence>
<dbReference type="SUPFAM" id="SSF50249">
    <property type="entry name" value="Nucleic acid-binding proteins"/>
    <property type="match status" value="1"/>
</dbReference>
<dbReference type="InterPro" id="IPR036267">
    <property type="entry name" value="RuvA_C_sf"/>
</dbReference>
<comment type="similarity">
    <text evidence="6">Belongs to the RuvA family.</text>
</comment>
<dbReference type="Pfam" id="PF14520">
    <property type="entry name" value="HHH_5"/>
    <property type="match status" value="1"/>
</dbReference>
<keyword evidence="2 6" id="KW-0227">DNA damage</keyword>
<comment type="function">
    <text evidence="6">The RuvA-RuvB-RuvC complex processes Holliday junction (HJ) DNA during genetic recombination and DNA repair, while the RuvA-RuvB complex plays an important role in the rescue of blocked DNA replication forks via replication fork reversal (RFR). RuvA specifically binds to HJ cruciform DNA, conferring on it an open structure. The RuvB hexamer acts as an ATP-dependent pump, pulling dsDNA into and through the RuvAB complex. HJ branch migration allows RuvC to scan DNA until it finds its consensus sequence, where it cleaves and resolves the cruciform DNA.</text>
</comment>
<dbReference type="InterPro" id="IPR010994">
    <property type="entry name" value="RuvA_2-like"/>
</dbReference>
<evidence type="ECO:0000313" key="9">
    <source>
        <dbReference type="EMBL" id="EKX90091.1"/>
    </source>
</evidence>